<evidence type="ECO:0000313" key="9">
    <source>
        <dbReference type="Proteomes" id="UP000006637"/>
    </source>
</evidence>
<evidence type="ECO:0000256" key="4">
    <source>
        <dbReference type="ARBA" id="ARBA00023136"/>
    </source>
</evidence>
<name>Q1ASL7_RUBXD</name>
<feature type="transmembrane region" description="Helical" evidence="6">
    <location>
        <begin position="62"/>
        <end position="79"/>
    </location>
</feature>
<feature type="transmembrane region" description="Helical" evidence="6">
    <location>
        <begin position="31"/>
        <end position="50"/>
    </location>
</feature>
<feature type="transmembrane region" description="Helical" evidence="6">
    <location>
        <begin position="444"/>
        <end position="464"/>
    </location>
</feature>
<feature type="transmembrane region" description="Helical" evidence="6">
    <location>
        <begin position="187"/>
        <end position="206"/>
    </location>
</feature>
<feature type="transmembrane region" description="Helical" evidence="6">
    <location>
        <begin position="476"/>
        <end position="494"/>
    </location>
</feature>
<keyword evidence="4 6" id="KW-0472">Membrane</keyword>
<dbReference type="EMBL" id="CP000386">
    <property type="protein sequence ID" value="ABG05611.1"/>
    <property type="molecule type" value="Genomic_DNA"/>
</dbReference>
<evidence type="ECO:0000259" key="7">
    <source>
        <dbReference type="Pfam" id="PF04932"/>
    </source>
</evidence>
<dbReference type="Pfam" id="PF04932">
    <property type="entry name" value="Wzy_C"/>
    <property type="match status" value="1"/>
</dbReference>
<feature type="transmembrane region" description="Helical" evidence="6">
    <location>
        <begin position="124"/>
        <end position="141"/>
    </location>
</feature>
<evidence type="ECO:0000256" key="1">
    <source>
        <dbReference type="ARBA" id="ARBA00004141"/>
    </source>
</evidence>
<reference evidence="8 9" key="1">
    <citation type="submission" date="2006-06" db="EMBL/GenBank/DDBJ databases">
        <title>Complete sequence of Rubrobacter xylanophilus DSM 9941.</title>
        <authorList>
            <consortium name="US DOE Joint Genome Institute"/>
            <person name="Copeland A."/>
            <person name="Lucas S."/>
            <person name="Lapidus A."/>
            <person name="Barry K."/>
            <person name="Detter J.C."/>
            <person name="Glavina del Rio T."/>
            <person name="Hammon N."/>
            <person name="Israni S."/>
            <person name="Dalin E."/>
            <person name="Tice H."/>
            <person name="Pitluck S."/>
            <person name="Munk A.C."/>
            <person name="Brettin T."/>
            <person name="Bruce D."/>
            <person name="Han C."/>
            <person name="Tapia R."/>
            <person name="Gilna P."/>
            <person name="Schmutz J."/>
            <person name="Larimer F."/>
            <person name="Land M."/>
            <person name="Hauser L."/>
            <person name="Kyrpides N."/>
            <person name="Lykidis A."/>
            <person name="da Costa M.S."/>
            <person name="Rainey F.A."/>
            <person name="Empadinhas N."/>
            <person name="Jolivet E."/>
            <person name="Battista J.R."/>
            <person name="Richardson P."/>
        </authorList>
    </citation>
    <scope>NUCLEOTIDE SEQUENCE [LARGE SCALE GENOMIC DNA]</scope>
    <source>
        <strain evidence="9">DSM 9941 / NBRC 16129 / PRD-1</strain>
    </source>
</reference>
<dbReference type="InterPro" id="IPR051533">
    <property type="entry name" value="WaaL-like"/>
</dbReference>
<dbReference type="InterPro" id="IPR007016">
    <property type="entry name" value="O-antigen_ligase-rel_domated"/>
</dbReference>
<accession>Q1ASL7</accession>
<keyword evidence="2 6" id="KW-0812">Transmembrane</keyword>
<dbReference type="Proteomes" id="UP000006637">
    <property type="component" value="Chromosome"/>
</dbReference>
<evidence type="ECO:0000256" key="6">
    <source>
        <dbReference type="SAM" id="Phobius"/>
    </source>
</evidence>
<evidence type="ECO:0000256" key="3">
    <source>
        <dbReference type="ARBA" id="ARBA00022989"/>
    </source>
</evidence>
<gene>
    <name evidence="8" type="ordered locus">Rxyl_2694</name>
</gene>
<dbReference type="eggNOG" id="COG3307">
    <property type="taxonomic scope" value="Bacteria"/>
</dbReference>
<feature type="region of interest" description="Disordered" evidence="5">
    <location>
        <begin position="1"/>
        <end position="26"/>
    </location>
</feature>
<dbReference type="PANTHER" id="PTHR37422">
    <property type="entry name" value="TEICHURONIC ACID BIOSYNTHESIS PROTEIN TUAE"/>
    <property type="match status" value="1"/>
</dbReference>
<organism evidence="8 9">
    <name type="scientific">Rubrobacter xylanophilus (strain DSM 9941 / JCM 11954 / NBRC 16129 / PRD-1)</name>
    <dbReference type="NCBI Taxonomy" id="266117"/>
    <lineage>
        <taxon>Bacteria</taxon>
        <taxon>Bacillati</taxon>
        <taxon>Actinomycetota</taxon>
        <taxon>Rubrobacteria</taxon>
        <taxon>Rubrobacterales</taxon>
        <taxon>Rubrobacteraceae</taxon>
        <taxon>Rubrobacter</taxon>
    </lineage>
</organism>
<dbReference type="HOGENOM" id="CLU_508873_0_0_11"/>
<evidence type="ECO:0000256" key="2">
    <source>
        <dbReference type="ARBA" id="ARBA00022692"/>
    </source>
</evidence>
<protein>
    <submittedName>
        <fullName evidence="8">O-antigen polymerase</fullName>
    </submittedName>
</protein>
<feature type="compositionally biased region" description="Basic and acidic residues" evidence="5">
    <location>
        <begin position="1"/>
        <end position="21"/>
    </location>
</feature>
<keyword evidence="9" id="KW-1185">Reference proteome</keyword>
<sequence length="535" mass="57629">MSEKTHRRSGPERWSRWERPKSSKGRRPGRLLTAFKALVLLVIVAVTGYGMLDVNLVGDERMLPFAAGILALLFITLFVRSFYADVPAAGWVLVGLMGALVAVKGLSMLWTVSEAETIKETLRSSMYLATFLMSLAALSSWRQVWPLVDMVCLIVAGVAGYGLLQKIEPLRYPVASLDGVRVDSTLGYSNTAAVVLAMGAVLALARMARMRGVVFRGVYAALLLAFLAALYLTVSRGGIGSLAVGLALLLVLANNRLQTVANLLLVALPGAWLWWSSRGLEGLLQQGASEEQMAAAGDAFGERLAVALVAAFALQAGYAFLVNRYELLPPGRRLLGGVFAATGAAAVVAAGIFVAGQYGGVSRAYQELASNPNQTQNVAQRLASLSIGFREDYWRVAWEEWMEHPLTGTGAGTFTYTWFRERPVTTGVKQVHNLYLEQGTETGVFAFAALVGFAGLLLGHTVRAAWRSGARNERRMLLSGLACALAVYLLSSAFEWHWYIPPSTLLFFFLAGVAVKVASRTDWPEPGEGGGSGRG</sequence>
<feature type="transmembrane region" description="Helical" evidence="6">
    <location>
        <begin position="91"/>
        <end position="112"/>
    </location>
</feature>
<feature type="transmembrane region" description="Helical" evidence="6">
    <location>
        <begin position="148"/>
        <end position="167"/>
    </location>
</feature>
<evidence type="ECO:0000256" key="5">
    <source>
        <dbReference type="SAM" id="MobiDB-lite"/>
    </source>
</evidence>
<feature type="transmembrane region" description="Helical" evidence="6">
    <location>
        <begin position="213"/>
        <end position="231"/>
    </location>
</feature>
<feature type="domain" description="O-antigen ligase-related" evidence="7">
    <location>
        <begin position="313"/>
        <end position="450"/>
    </location>
</feature>
<dbReference type="PANTHER" id="PTHR37422:SF13">
    <property type="entry name" value="LIPOPOLYSACCHARIDE BIOSYNTHESIS PROTEIN PA4999-RELATED"/>
    <property type="match status" value="1"/>
</dbReference>
<dbReference type="STRING" id="266117.Rxyl_2694"/>
<feature type="transmembrane region" description="Helical" evidence="6">
    <location>
        <begin position="334"/>
        <end position="355"/>
    </location>
</feature>
<feature type="transmembrane region" description="Helical" evidence="6">
    <location>
        <begin position="304"/>
        <end position="322"/>
    </location>
</feature>
<dbReference type="GO" id="GO:0016020">
    <property type="term" value="C:membrane"/>
    <property type="evidence" value="ECO:0007669"/>
    <property type="project" value="UniProtKB-SubCell"/>
</dbReference>
<proteinExistence type="predicted"/>
<feature type="transmembrane region" description="Helical" evidence="6">
    <location>
        <begin position="237"/>
        <end position="253"/>
    </location>
</feature>
<evidence type="ECO:0000313" key="8">
    <source>
        <dbReference type="EMBL" id="ABG05611.1"/>
    </source>
</evidence>
<dbReference type="KEGG" id="rxy:Rxyl_2694"/>
<feature type="transmembrane region" description="Helical" evidence="6">
    <location>
        <begin position="260"/>
        <end position="277"/>
    </location>
</feature>
<comment type="subcellular location">
    <subcellularLocation>
        <location evidence="1">Membrane</location>
        <topology evidence="1">Multi-pass membrane protein</topology>
    </subcellularLocation>
</comment>
<dbReference type="AlphaFoldDB" id="Q1ASL7"/>
<dbReference type="OrthoDB" id="5242018at2"/>
<keyword evidence="3 6" id="KW-1133">Transmembrane helix</keyword>
<dbReference type="RefSeq" id="WP_011565620.1">
    <property type="nucleotide sequence ID" value="NC_008148.1"/>
</dbReference>